<dbReference type="Proteomes" id="UP001589734">
    <property type="component" value="Unassembled WGS sequence"/>
</dbReference>
<organism evidence="2 3">
    <name type="scientific">Flavobacterium procerum</name>
    <dbReference type="NCBI Taxonomy" id="1455569"/>
    <lineage>
        <taxon>Bacteria</taxon>
        <taxon>Pseudomonadati</taxon>
        <taxon>Bacteroidota</taxon>
        <taxon>Flavobacteriia</taxon>
        <taxon>Flavobacteriales</taxon>
        <taxon>Flavobacteriaceae</taxon>
        <taxon>Flavobacterium</taxon>
    </lineage>
</organism>
<gene>
    <name evidence="2" type="ORF">ACFFLS_05885</name>
</gene>
<dbReference type="EMBL" id="JBHLYW010000007">
    <property type="protein sequence ID" value="MFC0076559.1"/>
    <property type="molecule type" value="Genomic_DNA"/>
</dbReference>
<comment type="caution">
    <text evidence="2">The sequence shown here is derived from an EMBL/GenBank/DDBJ whole genome shotgun (WGS) entry which is preliminary data.</text>
</comment>
<keyword evidence="1" id="KW-1133">Transmembrane helix</keyword>
<evidence type="ECO:0008006" key="4">
    <source>
        <dbReference type="Google" id="ProtNLM"/>
    </source>
</evidence>
<name>A0ABV6BR92_9FLAO</name>
<feature type="transmembrane region" description="Helical" evidence="1">
    <location>
        <begin position="71"/>
        <end position="90"/>
    </location>
</feature>
<evidence type="ECO:0000313" key="2">
    <source>
        <dbReference type="EMBL" id="MFC0076559.1"/>
    </source>
</evidence>
<protein>
    <recommendedName>
        <fullName evidence="4">DoxX family protein</fullName>
    </recommendedName>
</protein>
<feature type="transmembrane region" description="Helical" evidence="1">
    <location>
        <begin position="46"/>
        <end position="65"/>
    </location>
</feature>
<feature type="transmembrane region" description="Helical" evidence="1">
    <location>
        <begin position="97"/>
        <end position="114"/>
    </location>
</feature>
<feature type="transmembrane region" description="Helical" evidence="1">
    <location>
        <begin position="12"/>
        <end position="34"/>
    </location>
</feature>
<evidence type="ECO:0000256" key="1">
    <source>
        <dbReference type="SAM" id="Phobius"/>
    </source>
</evidence>
<evidence type="ECO:0000313" key="3">
    <source>
        <dbReference type="Proteomes" id="UP001589734"/>
    </source>
</evidence>
<proteinExistence type="predicted"/>
<accession>A0ABV6BR92</accession>
<reference evidence="2 3" key="1">
    <citation type="submission" date="2024-09" db="EMBL/GenBank/DDBJ databases">
        <authorList>
            <person name="Sun Q."/>
            <person name="Mori K."/>
        </authorList>
    </citation>
    <scope>NUCLEOTIDE SEQUENCE [LARGE SCALE GENOMIC DNA]</scope>
    <source>
        <strain evidence="2 3">CGMCC 1.12926</strain>
    </source>
</reference>
<keyword evidence="3" id="KW-1185">Reference proteome</keyword>
<sequence length="125" mass="14321">MEEEKKEMNIIVMFYLVVLIGINLFTALSSLELWKHVIKYENASPVCVYGLLLTKILSCVFIALFFKWSMWGFYGLLAMALIQFVLLLILKASMVTACLPFVYLGITYLVLHISENGETAWDNLE</sequence>
<keyword evidence="1" id="KW-0812">Transmembrane</keyword>
<dbReference type="RefSeq" id="WP_379685613.1">
    <property type="nucleotide sequence ID" value="NZ_JBHLYW010000007.1"/>
</dbReference>
<keyword evidence="1" id="KW-0472">Membrane</keyword>